<dbReference type="EMBL" id="OBMM01000001">
    <property type="protein sequence ID" value="SOB95308.1"/>
    <property type="molecule type" value="Genomic_DNA"/>
</dbReference>
<keyword evidence="1" id="KW-0805">Transcription regulation</keyword>
<dbReference type="GO" id="GO:0043565">
    <property type="term" value="F:sequence-specific DNA binding"/>
    <property type="evidence" value="ECO:0007669"/>
    <property type="project" value="InterPro"/>
</dbReference>
<dbReference type="PROSITE" id="PS00519">
    <property type="entry name" value="HTH_ASNC_1"/>
    <property type="match status" value="1"/>
</dbReference>
<organism evidence="5 6">
    <name type="scientific">Thalassospira xiamenensis</name>
    <dbReference type="NCBI Taxonomy" id="220697"/>
    <lineage>
        <taxon>Bacteria</taxon>
        <taxon>Pseudomonadati</taxon>
        <taxon>Pseudomonadota</taxon>
        <taxon>Alphaproteobacteria</taxon>
        <taxon>Rhodospirillales</taxon>
        <taxon>Thalassospiraceae</taxon>
        <taxon>Thalassospira</taxon>
    </lineage>
</organism>
<dbReference type="Proteomes" id="UP000219068">
    <property type="component" value="Unassembled WGS sequence"/>
</dbReference>
<dbReference type="InterPro" id="IPR019887">
    <property type="entry name" value="Tscrpt_reg_AsnC/Lrp_C"/>
</dbReference>
<dbReference type="InterPro" id="IPR036390">
    <property type="entry name" value="WH_DNA-bd_sf"/>
</dbReference>
<dbReference type="GO" id="GO:0005829">
    <property type="term" value="C:cytosol"/>
    <property type="evidence" value="ECO:0007669"/>
    <property type="project" value="TreeGrafter"/>
</dbReference>
<dbReference type="InterPro" id="IPR019888">
    <property type="entry name" value="Tscrpt_reg_AsnC-like"/>
</dbReference>
<dbReference type="InterPro" id="IPR011008">
    <property type="entry name" value="Dimeric_a/b-barrel"/>
</dbReference>
<keyword evidence="3" id="KW-0804">Transcription</keyword>
<evidence type="ECO:0000259" key="4">
    <source>
        <dbReference type="PROSITE" id="PS50956"/>
    </source>
</evidence>
<dbReference type="SUPFAM" id="SSF54909">
    <property type="entry name" value="Dimeric alpha+beta barrel"/>
    <property type="match status" value="1"/>
</dbReference>
<dbReference type="GO" id="GO:0043200">
    <property type="term" value="P:response to amino acid"/>
    <property type="evidence" value="ECO:0007669"/>
    <property type="project" value="TreeGrafter"/>
</dbReference>
<proteinExistence type="predicted"/>
<feature type="domain" description="HTH asnC-type" evidence="4">
    <location>
        <begin position="38"/>
        <end position="99"/>
    </location>
</feature>
<evidence type="ECO:0000256" key="2">
    <source>
        <dbReference type="ARBA" id="ARBA00023125"/>
    </source>
</evidence>
<dbReference type="PANTHER" id="PTHR30154">
    <property type="entry name" value="LEUCINE-RESPONSIVE REGULATORY PROTEIN"/>
    <property type="match status" value="1"/>
</dbReference>
<evidence type="ECO:0000256" key="1">
    <source>
        <dbReference type="ARBA" id="ARBA00023015"/>
    </source>
</evidence>
<dbReference type="SUPFAM" id="SSF46785">
    <property type="entry name" value="Winged helix' DNA-binding domain"/>
    <property type="match status" value="1"/>
</dbReference>
<dbReference type="Gene3D" id="1.10.10.10">
    <property type="entry name" value="Winged helix-like DNA-binding domain superfamily/Winged helix DNA-binding domain"/>
    <property type="match status" value="1"/>
</dbReference>
<evidence type="ECO:0000313" key="5">
    <source>
        <dbReference type="EMBL" id="SOB95308.1"/>
    </source>
</evidence>
<dbReference type="Gene3D" id="3.30.70.920">
    <property type="match status" value="1"/>
</dbReference>
<dbReference type="PROSITE" id="PS50956">
    <property type="entry name" value="HTH_ASNC_2"/>
    <property type="match status" value="1"/>
</dbReference>
<sequence>MKFAPFFGSVPWLEIENIGYLPNYIKMMVNIHGENKVIDEIDQKILKILIGDSRISQKELAARVGLSSPGVAERVRRLEERGVIRGFTIDVNPEALGYPLQAIVRIRPLPGKLHIVQQMIEEIPEFGECDKVTGDDCYIARLYVRSMGELDTLLDRIVDKAETNTSIVKSKSVERRMPPPVMR</sequence>
<protein>
    <submittedName>
        <fullName evidence="5">Transcriptional regulator, AsnC family</fullName>
    </submittedName>
</protein>
<name>A0A285RNK8_9PROT</name>
<dbReference type="AlphaFoldDB" id="A0A285RNK8"/>
<dbReference type="PANTHER" id="PTHR30154:SF51">
    <property type="entry name" value="ASNC-FAMILY TRANSCRIPTIONAL REGULATORY PROTEIN"/>
    <property type="match status" value="1"/>
</dbReference>
<dbReference type="InterPro" id="IPR019885">
    <property type="entry name" value="Tscrpt_reg_HTH_AsnC-type_CS"/>
</dbReference>
<dbReference type="CDD" id="cd00090">
    <property type="entry name" value="HTH_ARSR"/>
    <property type="match status" value="1"/>
</dbReference>
<dbReference type="Pfam" id="PF01037">
    <property type="entry name" value="AsnC_trans_reg"/>
    <property type="match status" value="1"/>
</dbReference>
<dbReference type="InterPro" id="IPR000485">
    <property type="entry name" value="AsnC-type_HTH_dom"/>
</dbReference>
<dbReference type="FunFam" id="1.10.10.10:FF:000186">
    <property type="entry name" value="AsnC family transcriptional regulator"/>
    <property type="match status" value="1"/>
</dbReference>
<evidence type="ECO:0000313" key="6">
    <source>
        <dbReference type="Proteomes" id="UP000219068"/>
    </source>
</evidence>
<reference evidence="5 6" key="1">
    <citation type="submission" date="2017-08" db="EMBL/GenBank/DDBJ databases">
        <authorList>
            <person name="de Groot N.N."/>
        </authorList>
    </citation>
    <scope>NUCLEOTIDE SEQUENCE [LARGE SCALE GENOMIC DNA]</scope>
    <source>
        <strain evidence="5 6">USBA 78</strain>
    </source>
</reference>
<evidence type="ECO:0000256" key="3">
    <source>
        <dbReference type="ARBA" id="ARBA00023163"/>
    </source>
</evidence>
<dbReference type="SMART" id="SM00344">
    <property type="entry name" value="HTH_ASNC"/>
    <property type="match status" value="1"/>
</dbReference>
<keyword evidence="2" id="KW-0238">DNA-binding</keyword>
<dbReference type="GO" id="GO:0006355">
    <property type="term" value="P:regulation of DNA-templated transcription"/>
    <property type="evidence" value="ECO:0007669"/>
    <property type="project" value="UniProtKB-ARBA"/>
</dbReference>
<dbReference type="InterPro" id="IPR011991">
    <property type="entry name" value="ArsR-like_HTH"/>
</dbReference>
<dbReference type="Pfam" id="PF13412">
    <property type="entry name" value="HTH_24"/>
    <property type="match status" value="1"/>
</dbReference>
<dbReference type="PRINTS" id="PR00033">
    <property type="entry name" value="HTHASNC"/>
</dbReference>
<gene>
    <name evidence="5" type="ORF">SAMN05428964_1011519</name>
</gene>
<dbReference type="InterPro" id="IPR036388">
    <property type="entry name" value="WH-like_DNA-bd_sf"/>
</dbReference>
<accession>A0A285RNK8</accession>